<evidence type="ECO:0000259" key="5">
    <source>
        <dbReference type="PROSITE" id="PS50977"/>
    </source>
</evidence>
<name>A0ABQ4BT84_9ACTN</name>
<dbReference type="RefSeq" id="WP_239165127.1">
    <property type="nucleotide sequence ID" value="NZ_BAAATY010000011.1"/>
</dbReference>
<feature type="DNA-binding region" description="H-T-H motif" evidence="4">
    <location>
        <begin position="52"/>
        <end position="71"/>
    </location>
</feature>
<evidence type="ECO:0000256" key="2">
    <source>
        <dbReference type="ARBA" id="ARBA00023125"/>
    </source>
</evidence>
<keyword evidence="1" id="KW-0805">Transcription regulation</keyword>
<keyword evidence="7" id="KW-1185">Reference proteome</keyword>
<dbReference type="Pfam" id="PF00440">
    <property type="entry name" value="TetR_N"/>
    <property type="match status" value="1"/>
</dbReference>
<organism evidence="6 7">
    <name type="scientific">Actinoplanes palleronii</name>
    <dbReference type="NCBI Taxonomy" id="113570"/>
    <lineage>
        <taxon>Bacteria</taxon>
        <taxon>Bacillati</taxon>
        <taxon>Actinomycetota</taxon>
        <taxon>Actinomycetes</taxon>
        <taxon>Micromonosporales</taxon>
        <taxon>Micromonosporaceae</taxon>
        <taxon>Actinoplanes</taxon>
    </lineage>
</organism>
<accession>A0ABQ4BT84</accession>
<keyword evidence="2 4" id="KW-0238">DNA-binding</keyword>
<dbReference type="InterPro" id="IPR036271">
    <property type="entry name" value="Tet_transcr_reg_TetR-rel_C_sf"/>
</dbReference>
<comment type="caution">
    <text evidence="6">The sequence shown here is derived from an EMBL/GenBank/DDBJ whole genome shotgun (WGS) entry which is preliminary data.</text>
</comment>
<proteinExistence type="predicted"/>
<keyword evidence="3" id="KW-0804">Transcription</keyword>
<reference evidence="6 7" key="1">
    <citation type="submission" date="2021-01" db="EMBL/GenBank/DDBJ databases">
        <title>Whole genome shotgun sequence of Actinoplanes palleronii NBRC 14916.</title>
        <authorList>
            <person name="Komaki H."/>
            <person name="Tamura T."/>
        </authorList>
    </citation>
    <scope>NUCLEOTIDE SEQUENCE [LARGE SCALE GENOMIC DNA]</scope>
    <source>
        <strain evidence="6 7">NBRC 14916</strain>
    </source>
</reference>
<dbReference type="InterPro" id="IPR009057">
    <property type="entry name" value="Homeodomain-like_sf"/>
</dbReference>
<evidence type="ECO:0000256" key="3">
    <source>
        <dbReference type="ARBA" id="ARBA00023163"/>
    </source>
</evidence>
<dbReference type="PANTHER" id="PTHR30055:SF234">
    <property type="entry name" value="HTH-TYPE TRANSCRIPTIONAL REGULATOR BETI"/>
    <property type="match status" value="1"/>
</dbReference>
<gene>
    <name evidence="6" type="ORF">Apa02nite_099840</name>
</gene>
<dbReference type="EMBL" id="BOMS01000192">
    <property type="protein sequence ID" value="GIE73876.1"/>
    <property type="molecule type" value="Genomic_DNA"/>
</dbReference>
<protein>
    <submittedName>
        <fullName evidence="6">TetR family transcriptional regulator</fullName>
    </submittedName>
</protein>
<evidence type="ECO:0000256" key="4">
    <source>
        <dbReference type="PROSITE-ProRule" id="PRU00335"/>
    </source>
</evidence>
<dbReference type="SUPFAM" id="SSF48498">
    <property type="entry name" value="Tetracyclin repressor-like, C-terminal domain"/>
    <property type="match status" value="1"/>
</dbReference>
<dbReference type="InterPro" id="IPR001647">
    <property type="entry name" value="HTH_TetR"/>
</dbReference>
<evidence type="ECO:0000313" key="6">
    <source>
        <dbReference type="EMBL" id="GIE73876.1"/>
    </source>
</evidence>
<dbReference type="PROSITE" id="PS50977">
    <property type="entry name" value="HTH_TETR_2"/>
    <property type="match status" value="1"/>
</dbReference>
<evidence type="ECO:0000256" key="1">
    <source>
        <dbReference type="ARBA" id="ARBA00023015"/>
    </source>
</evidence>
<dbReference type="InterPro" id="IPR049445">
    <property type="entry name" value="TetR_SbtR-like_C"/>
</dbReference>
<dbReference type="SUPFAM" id="SSF46689">
    <property type="entry name" value="Homeodomain-like"/>
    <property type="match status" value="1"/>
</dbReference>
<sequence>MIADLGGQLLQPVEASGAEHHGGTAAGDVAGGRILQVAKEVVSRAATVEEIRLNEIAKAAGVGQGTLYRHFPARDALLLEVYRRDVDEMCDAAEVLVRDLPAAEALERWLERVEEYAWVKRGVFASVKAAMRTDVSEHSHRRINEAVGLLLAAGRAARTVRDDVDARDIVLLIGYLSRVTPEEQHTRAPRLRAIVLDGLRPHLPG</sequence>
<dbReference type="Proteomes" id="UP000624709">
    <property type="component" value="Unassembled WGS sequence"/>
</dbReference>
<dbReference type="PANTHER" id="PTHR30055">
    <property type="entry name" value="HTH-TYPE TRANSCRIPTIONAL REGULATOR RUTR"/>
    <property type="match status" value="1"/>
</dbReference>
<evidence type="ECO:0000313" key="7">
    <source>
        <dbReference type="Proteomes" id="UP000624709"/>
    </source>
</evidence>
<dbReference type="InterPro" id="IPR050109">
    <property type="entry name" value="HTH-type_TetR-like_transc_reg"/>
</dbReference>
<dbReference type="Pfam" id="PF21597">
    <property type="entry name" value="TetR_C_43"/>
    <property type="match status" value="1"/>
</dbReference>
<feature type="domain" description="HTH tetR-type" evidence="5">
    <location>
        <begin position="28"/>
        <end position="89"/>
    </location>
</feature>
<dbReference type="Gene3D" id="1.10.357.10">
    <property type="entry name" value="Tetracycline Repressor, domain 2"/>
    <property type="match status" value="1"/>
</dbReference>